<dbReference type="Pfam" id="PF10011">
    <property type="entry name" value="DUF2254"/>
    <property type="match status" value="1"/>
</dbReference>
<dbReference type="InterPro" id="IPR018723">
    <property type="entry name" value="DUF2254_membrane"/>
</dbReference>
<proteinExistence type="predicted"/>
<keyword evidence="2" id="KW-0472">Membrane</keyword>
<gene>
    <name evidence="3" type="ORF">CWC39_07680</name>
</gene>
<dbReference type="RefSeq" id="WP_112769909.1">
    <property type="nucleotide sequence ID" value="NZ_CP063191.1"/>
</dbReference>
<comment type="caution">
    <text evidence="3">The sequence shown here is derived from an EMBL/GenBank/DDBJ whole genome shotgun (WGS) entry which is preliminary data.</text>
</comment>
<evidence type="ECO:0000256" key="1">
    <source>
        <dbReference type="SAM" id="MobiDB-lite"/>
    </source>
</evidence>
<dbReference type="OrthoDB" id="2955631at2"/>
<name>A0A364VAE7_9CORY</name>
<evidence type="ECO:0000313" key="3">
    <source>
        <dbReference type="EMBL" id="RAV33597.1"/>
    </source>
</evidence>
<dbReference type="EMBL" id="PHQP01000060">
    <property type="protein sequence ID" value="RAV33597.1"/>
    <property type="molecule type" value="Genomic_DNA"/>
</dbReference>
<evidence type="ECO:0000256" key="2">
    <source>
        <dbReference type="SAM" id="Phobius"/>
    </source>
</evidence>
<feature type="transmembrane region" description="Helical" evidence="2">
    <location>
        <begin position="29"/>
        <end position="50"/>
    </location>
</feature>
<sequence>MSHSPAHGAMSWVPTARPRAWYIRLWDPFWMLPMACVAVSVLLGIVLPQVDSLASDWVPVVFHGGPDGARTVLSTITSAMISVTGLVFSITMVLVQLASSQFSQRVLGGFLGSRITQATLGVFTGTFMYSLTVLRSIRDQATAESAFVPQVATTFCFLLVIASVGFFLAFIDHIISSIRIANVVEEIRAKTVATGERMIPAGLQPEEDGGEAGQWTPPPGDEPWEVRWRKRGGRLTDVDYRRLVEVASENNLTVNLLPQVGAYVPRGRAVLAIYGIPDERVPGPSAPGTAVPAGSQETPLRQAAEDMLGCLTCAQERSMRQDVMFGVRQIVDIAERALSPGINDPTTAVQCLDALHGLLRPLVQRRTPQGQVSDARGHVRLVFRPQTVHQVLELATDEISWWGAGTIQVPRRMKTMVDDLLSVAAPEYQEHLHRVRQRVERRDAKAGESEPGSSDL</sequence>
<feature type="region of interest" description="Disordered" evidence="1">
    <location>
        <begin position="201"/>
        <end position="224"/>
    </location>
</feature>
<accession>A0A364VAE7</accession>
<feature type="region of interest" description="Disordered" evidence="1">
    <location>
        <begin position="434"/>
        <end position="456"/>
    </location>
</feature>
<organism evidence="3 4">
    <name type="scientific">Corynebacterium heidelbergense</name>
    <dbReference type="NCBI Taxonomy" id="2055947"/>
    <lineage>
        <taxon>Bacteria</taxon>
        <taxon>Bacillati</taxon>
        <taxon>Actinomycetota</taxon>
        <taxon>Actinomycetes</taxon>
        <taxon>Mycobacteriales</taxon>
        <taxon>Corynebacteriaceae</taxon>
        <taxon>Corynebacterium</taxon>
    </lineage>
</organism>
<reference evidence="3 4" key="1">
    <citation type="journal article" date="2018" name="Syst. Appl. Microbiol.">
        <title>Corynebacterium heidelbergense sp. nov., isolated from the preen glands of Egyptian geese (Alopochen aegyptiacus).</title>
        <authorList>
            <person name="Braun M.S."/>
            <person name="Wang E."/>
            <person name="Zimmermann S."/>
            <person name="Wink M."/>
        </authorList>
    </citation>
    <scope>NUCLEOTIDE SEQUENCE [LARGE SCALE GENOMIC DNA]</scope>
    <source>
        <strain evidence="3 4">DSM 104638</strain>
    </source>
</reference>
<dbReference type="Proteomes" id="UP000251047">
    <property type="component" value="Unassembled WGS sequence"/>
</dbReference>
<keyword evidence="2" id="KW-0812">Transmembrane</keyword>
<dbReference type="AlphaFoldDB" id="A0A364VAE7"/>
<feature type="transmembrane region" description="Helical" evidence="2">
    <location>
        <begin position="107"/>
        <end position="131"/>
    </location>
</feature>
<evidence type="ECO:0000313" key="4">
    <source>
        <dbReference type="Proteomes" id="UP000251047"/>
    </source>
</evidence>
<feature type="compositionally biased region" description="Basic and acidic residues" evidence="1">
    <location>
        <begin position="434"/>
        <end position="448"/>
    </location>
</feature>
<feature type="transmembrane region" description="Helical" evidence="2">
    <location>
        <begin position="151"/>
        <end position="171"/>
    </location>
</feature>
<feature type="transmembrane region" description="Helical" evidence="2">
    <location>
        <begin position="70"/>
        <end position="95"/>
    </location>
</feature>
<protein>
    <submittedName>
        <fullName evidence="3">DUF2254 domain-containing protein</fullName>
    </submittedName>
</protein>
<keyword evidence="2" id="KW-1133">Transmembrane helix</keyword>